<dbReference type="WBParaSite" id="nRc.2.0.1.t18372-RA">
    <property type="protein sequence ID" value="nRc.2.0.1.t18372-RA"/>
    <property type="gene ID" value="nRc.2.0.1.g18372"/>
</dbReference>
<keyword evidence="1" id="KW-1185">Reference proteome</keyword>
<protein>
    <submittedName>
        <fullName evidence="2">Uncharacterized protein</fullName>
    </submittedName>
</protein>
<dbReference type="Proteomes" id="UP000887565">
    <property type="component" value="Unplaced"/>
</dbReference>
<evidence type="ECO:0000313" key="1">
    <source>
        <dbReference type="Proteomes" id="UP000887565"/>
    </source>
</evidence>
<sequence>MGHLCLPFATERNGMRNEIDATLPNKREIFVPFGSAGDYHRSVSRKLYLPFLIESRKSNNYEEEKNRFMNFVETINRNLEHGMKAALEKKPE</sequence>
<evidence type="ECO:0000313" key="2">
    <source>
        <dbReference type="WBParaSite" id="nRc.2.0.1.t18372-RA"/>
    </source>
</evidence>
<organism evidence="1 2">
    <name type="scientific">Romanomermis culicivorax</name>
    <name type="common">Nematode worm</name>
    <dbReference type="NCBI Taxonomy" id="13658"/>
    <lineage>
        <taxon>Eukaryota</taxon>
        <taxon>Metazoa</taxon>
        <taxon>Ecdysozoa</taxon>
        <taxon>Nematoda</taxon>
        <taxon>Enoplea</taxon>
        <taxon>Dorylaimia</taxon>
        <taxon>Mermithida</taxon>
        <taxon>Mermithoidea</taxon>
        <taxon>Mermithidae</taxon>
        <taxon>Romanomermis</taxon>
    </lineage>
</organism>
<name>A0A915IX73_ROMCU</name>
<accession>A0A915IX73</accession>
<reference evidence="2" key="1">
    <citation type="submission" date="2022-11" db="UniProtKB">
        <authorList>
            <consortium name="WormBaseParasite"/>
        </authorList>
    </citation>
    <scope>IDENTIFICATION</scope>
</reference>
<proteinExistence type="predicted"/>
<dbReference type="AlphaFoldDB" id="A0A915IX73"/>